<evidence type="ECO:0000313" key="3">
    <source>
        <dbReference type="Proteomes" id="UP000146566"/>
    </source>
</evidence>
<name>L7X5Q0_9PAPI</name>
<reference evidence="2 3" key="1">
    <citation type="journal article" date="2013" name="Virology">
        <title>Metagenomic sequencing of "HPV-negative" condylomas detects novel putative HPV types.</title>
        <authorList>
            <person name="Johansson H."/>
            <person name="Bzhalava D."/>
            <person name="Ekstrom J."/>
            <person name="Hultin E."/>
            <person name="Dillner J."/>
            <person name="Forslund O."/>
        </authorList>
    </citation>
    <scope>NUCLEOTIDE SEQUENCE [LARGE SCALE GENOMIC DNA]</scope>
    <source>
        <strain evidence="2">FA69</strain>
    </source>
</reference>
<dbReference type="Proteomes" id="UP000146566">
    <property type="component" value="Segment"/>
</dbReference>
<sequence length="125" mass="14304">NIKTKLFLPLLPLVPHPLPGNLPRGTPAIPPGTPRVSRKFDDNTRRVLRTPLGPLPRRHLDFDILEDDEKENQEPPEVQKEEEPTQTPPDLLSQLLHKWGEAIDQLADHILRDLKDYKLKLGIPQ</sequence>
<proteinExistence type="predicted"/>
<feature type="non-terminal residue" evidence="2">
    <location>
        <position position="1"/>
    </location>
</feature>
<gene>
    <name evidence="2" type="primary">E4</name>
</gene>
<accession>L7X5Q0</accession>
<protein>
    <submittedName>
        <fullName evidence="2">E4</fullName>
    </submittedName>
</protein>
<feature type="region of interest" description="Disordered" evidence="1">
    <location>
        <begin position="20"/>
        <end position="90"/>
    </location>
</feature>
<organism evidence="2 3">
    <name type="scientific">Human papillomavirus 180</name>
    <dbReference type="NCBI Taxonomy" id="1449827"/>
    <lineage>
        <taxon>Viruses</taxon>
        <taxon>Monodnaviria</taxon>
        <taxon>Shotokuvirae</taxon>
        <taxon>Cossaviricota</taxon>
        <taxon>Papovaviricetes</taxon>
        <taxon>Zurhausenvirales</taxon>
        <taxon>Papillomaviridae</taxon>
        <taxon>Firstpapillomavirinae</taxon>
        <taxon>Gammapapillomavirus</taxon>
        <taxon>Gammapapillomavirus 10</taxon>
    </lineage>
</organism>
<evidence type="ECO:0000313" key="2">
    <source>
        <dbReference type="EMBL" id="AGC93439.1"/>
    </source>
</evidence>
<evidence type="ECO:0000256" key="1">
    <source>
        <dbReference type="SAM" id="MobiDB-lite"/>
    </source>
</evidence>
<dbReference type="EMBL" id="KC108722">
    <property type="protein sequence ID" value="AGC93439.1"/>
    <property type="molecule type" value="Genomic_DNA"/>
</dbReference>